<dbReference type="InParanoid" id="A0A672K868"/>
<proteinExistence type="inferred from homology"/>
<keyword evidence="3" id="KW-1185">Reference proteome</keyword>
<dbReference type="InterPro" id="IPR029063">
    <property type="entry name" value="SAM-dependent_MTases_sf"/>
</dbReference>
<accession>A0A672K868</accession>
<dbReference type="InterPro" id="IPR010342">
    <property type="entry name" value="DUF938"/>
</dbReference>
<sequence>MLLSPAAERSQDGLLSVLWELLEDQSHRELFGLELGSGTGQHVVHFAQEMPFVTWQPSDIREEAQNSIRAYIGATKAKTVLEPVYLDASQPWEKWAGLPQSSCDIIIAINLLQYSPFRTKSLTLPLTVRVLCTDRFTAKFLIEVIIPIPLEWGLWSEQGTCVPLCSRLECTWQRERCNFLIFSLDVPVTTQHGVRQQIRCFNFINVLLLLLA</sequence>
<dbReference type="Ensembl" id="ENSSGRT00000006137.1">
    <property type="protein sequence ID" value="ENSSGRP00000005665.1"/>
    <property type="gene ID" value="ENSSGRG00000003706.1"/>
</dbReference>
<name>A0A672K868_SINGR</name>
<reference evidence="2" key="2">
    <citation type="submission" date="2025-09" db="UniProtKB">
        <authorList>
            <consortium name="Ensembl"/>
        </authorList>
    </citation>
    <scope>IDENTIFICATION</scope>
</reference>
<evidence type="ECO:0000313" key="3">
    <source>
        <dbReference type="Proteomes" id="UP000472262"/>
    </source>
</evidence>
<dbReference type="Proteomes" id="UP000472262">
    <property type="component" value="Unassembled WGS sequence"/>
</dbReference>
<organism evidence="2 3">
    <name type="scientific">Sinocyclocheilus grahami</name>
    <name type="common">Dianchi golden-line fish</name>
    <name type="synonym">Barbus grahami</name>
    <dbReference type="NCBI Taxonomy" id="75366"/>
    <lineage>
        <taxon>Eukaryota</taxon>
        <taxon>Metazoa</taxon>
        <taxon>Chordata</taxon>
        <taxon>Craniata</taxon>
        <taxon>Vertebrata</taxon>
        <taxon>Euteleostomi</taxon>
        <taxon>Actinopterygii</taxon>
        <taxon>Neopterygii</taxon>
        <taxon>Teleostei</taxon>
        <taxon>Ostariophysi</taxon>
        <taxon>Cypriniformes</taxon>
        <taxon>Cyprinidae</taxon>
        <taxon>Cyprininae</taxon>
        <taxon>Sinocyclocheilus</taxon>
    </lineage>
</organism>
<reference evidence="2" key="1">
    <citation type="submission" date="2025-08" db="UniProtKB">
        <authorList>
            <consortium name="Ensembl"/>
        </authorList>
    </citation>
    <scope>IDENTIFICATION</scope>
</reference>
<dbReference type="Pfam" id="PF06080">
    <property type="entry name" value="DUF938"/>
    <property type="match status" value="1"/>
</dbReference>
<evidence type="ECO:0000256" key="1">
    <source>
        <dbReference type="ARBA" id="ARBA00008308"/>
    </source>
</evidence>
<dbReference type="AlphaFoldDB" id="A0A672K868"/>
<dbReference type="PANTHER" id="PTHR20974">
    <property type="entry name" value="UPF0585 PROTEIN CG18661"/>
    <property type="match status" value="1"/>
</dbReference>
<comment type="similarity">
    <text evidence="1">Belongs to the UPF0585 family.</text>
</comment>
<dbReference type="PANTHER" id="PTHR20974:SF1">
    <property type="entry name" value="METHYLTRANSFERASE-LIKE 26 B"/>
    <property type="match status" value="1"/>
</dbReference>
<protein>
    <submittedName>
        <fullName evidence="2">Zgc:103625</fullName>
    </submittedName>
</protein>
<evidence type="ECO:0000313" key="2">
    <source>
        <dbReference type="Ensembl" id="ENSSGRP00000005665.1"/>
    </source>
</evidence>
<dbReference type="SUPFAM" id="SSF53335">
    <property type="entry name" value="S-adenosyl-L-methionine-dependent methyltransferases"/>
    <property type="match status" value="1"/>
</dbReference>